<name>A0AAW1UTF9_9CUCU</name>
<dbReference type="AlphaFoldDB" id="A0AAW1UTF9"/>
<proteinExistence type="predicted"/>
<accession>A0AAW1UTF9</accession>
<organism evidence="1 2">
    <name type="scientific">Henosepilachna vigintioctopunctata</name>
    <dbReference type="NCBI Taxonomy" id="420089"/>
    <lineage>
        <taxon>Eukaryota</taxon>
        <taxon>Metazoa</taxon>
        <taxon>Ecdysozoa</taxon>
        <taxon>Arthropoda</taxon>
        <taxon>Hexapoda</taxon>
        <taxon>Insecta</taxon>
        <taxon>Pterygota</taxon>
        <taxon>Neoptera</taxon>
        <taxon>Endopterygota</taxon>
        <taxon>Coleoptera</taxon>
        <taxon>Polyphaga</taxon>
        <taxon>Cucujiformia</taxon>
        <taxon>Coccinelloidea</taxon>
        <taxon>Coccinellidae</taxon>
        <taxon>Epilachninae</taxon>
        <taxon>Epilachnini</taxon>
        <taxon>Henosepilachna</taxon>
    </lineage>
</organism>
<protein>
    <submittedName>
        <fullName evidence="1">Uncharacterized protein</fullName>
    </submittedName>
</protein>
<evidence type="ECO:0000313" key="2">
    <source>
        <dbReference type="Proteomes" id="UP001431783"/>
    </source>
</evidence>
<sequence>MDELEEKTRVLDTTISLLKDSQGIFEKDVAIVSMRGQSSSIDVKNSRNCELLLENNNIPDLDSTNKDTMKTDSEICMSNGDNKCSQEIVDSALSELNN</sequence>
<dbReference type="Proteomes" id="UP001431783">
    <property type="component" value="Unassembled WGS sequence"/>
</dbReference>
<gene>
    <name evidence="1" type="ORF">WA026_005275</name>
</gene>
<reference evidence="1 2" key="1">
    <citation type="submission" date="2023-03" db="EMBL/GenBank/DDBJ databases">
        <title>Genome insight into feeding habits of ladybird beetles.</title>
        <authorList>
            <person name="Li H.-S."/>
            <person name="Huang Y.-H."/>
            <person name="Pang H."/>
        </authorList>
    </citation>
    <scope>NUCLEOTIDE SEQUENCE [LARGE SCALE GENOMIC DNA]</scope>
    <source>
        <strain evidence="1">SYSU_2023b</strain>
        <tissue evidence="1">Whole body</tissue>
    </source>
</reference>
<dbReference type="EMBL" id="JARQZJ010000092">
    <property type="protein sequence ID" value="KAK9884325.1"/>
    <property type="molecule type" value="Genomic_DNA"/>
</dbReference>
<keyword evidence="2" id="KW-1185">Reference proteome</keyword>
<evidence type="ECO:0000313" key="1">
    <source>
        <dbReference type="EMBL" id="KAK9884325.1"/>
    </source>
</evidence>
<comment type="caution">
    <text evidence="1">The sequence shown here is derived from an EMBL/GenBank/DDBJ whole genome shotgun (WGS) entry which is preliminary data.</text>
</comment>